<organism evidence="1 2">
    <name type="scientific">Protopolystoma xenopodis</name>
    <dbReference type="NCBI Taxonomy" id="117903"/>
    <lineage>
        <taxon>Eukaryota</taxon>
        <taxon>Metazoa</taxon>
        <taxon>Spiralia</taxon>
        <taxon>Lophotrochozoa</taxon>
        <taxon>Platyhelminthes</taxon>
        <taxon>Monogenea</taxon>
        <taxon>Polyopisthocotylea</taxon>
        <taxon>Polystomatidea</taxon>
        <taxon>Polystomatidae</taxon>
        <taxon>Protopolystoma</taxon>
    </lineage>
</organism>
<evidence type="ECO:0000313" key="2">
    <source>
        <dbReference type="Proteomes" id="UP000784294"/>
    </source>
</evidence>
<dbReference type="Proteomes" id="UP000784294">
    <property type="component" value="Unassembled WGS sequence"/>
</dbReference>
<evidence type="ECO:0000313" key="1">
    <source>
        <dbReference type="EMBL" id="VEL14114.1"/>
    </source>
</evidence>
<sequence>MKGERGDEAQAAEVGRLVGWLGQLVRWVKNESCRPHPLAASFCPCLLKPAHTHTHKHTYRLASRLSSPLCVHARLHLADAIASPALFSCA</sequence>
<name>A0A448WKX8_9PLAT</name>
<reference evidence="1" key="1">
    <citation type="submission" date="2018-11" db="EMBL/GenBank/DDBJ databases">
        <authorList>
            <consortium name="Pathogen Informatics"/>
        </authorList>
    </citation>
    <scope>NUCLEOTIDE SEQUENCE</scope>
</reference>
<gene>
    <name evidence="1" type="ORF">PXEA_LOCUS7554</name>
</gene>
<accession>A0A448WKX8</accession>
<keyword evidence="2" id="KW-1185">Reference proteome</keyword>
<comment type="caution">
    <text evidence="1">The sequence shown here is derived from an EMBL/GenBank/DDBJ whole genome shotgun (WGS) entry which is preliminary data.</text>
</comment>
<dbReference type="AlphaFoldDB" id="A0A448WKX8"/>
<proteinExistence type="predicted"/>
<dbReference type="EMBL" id="CAAALY010020037">
    <property type="protein sequence ID" value="VEL14114.1"/>
    <property type="molecule type" value="Genomic_DNA"/>
</dbReference>
<protein>
    <submittedName>
        <fullName evidence="1">Uncharacterized protein</fullName>
    </submittedName>
</protein>